<evidence type="ECO:0000256" key="1">
    <source>
        <dbReference type="SAM" id="MobiDB-lite"/>
    </source>
</evidence>
<reference evidence="3" key="1">
    <citation type="submission" date="2022-11" db="UniProtKB">
        <authorList>
            <consortium name="WormBaseParasite"/>
        </authorList>
    </citation>
    <scope>IDENTIFICATION</scope>
</reference>
<feature type="region of interest" description="Disordered" evidence="1">
    <location>
        <begin position="1"/>
        <end position="75"/>
    </location>
</feature>
<dbReference type="Proteomes" id="UP000887574">
    <property type="component" value="Unplaced"/>
</dbReference>
<accession>A0A915CRC0</accession>
<feature type="region of interest" description="Disordered" evidence="1">
    <location>
        <begin position="87"/>
        <end position="126"/>
    </location>
</feature>
<name>A0A915CRC0_9BILA</name>
<protein>
    <submittedName>
        <fullName evidence="3">Uncharacterized protein</fullName>
    </submittedName>
</protein>
<feature type="compositionally biased region" description="Low complexity" evidence="1">
    <location>
        <begin position="102"/>
        <end position="113"/>
    </location>
</feature>
<organism evidence="2 3">
    <name type="scientific">Ditylenchus dipsaci</name>
    <dbReference type="NCBI Taxonomy" id="166011"/>
    <lineage>
        <taxon>Eukaryota</taxon>
        <taxon>Metazoa</taxon>
        <taxon>Ecdysozoa</taxon>
        <taxon>Nematoda</taxon>
        <taxon>Chromadorea</taxon>
        <taxon>Rhabditida</taxon>
        <taxon>Tylenchina</taxon>
        <taxon>Tylenchomorpha</taxon>
        <taxon>Sphaerularioidea</taxon>
        <taxon>Anguinidae</taxon>
        <taxon>Anguininae</taxon>
        <taxon>Ditylenchus</taxon>
    </lineage>
</organism>
<keyword evidence="2" id="KW-1185">Reference proteome</keyword>
<dbReference type="AlphaFoldDB" id="A0A915CRC0"/>
<evidence type="ECO:0000313" key="2">
    <source>
        <dbReference type="Proteomes" id="UP000887574"/>
    </source>
</evidence>
<evidence type="ECO:0000313" key="3">
    <source>
        <dbReference type="WBParaSite" id="jg11381"/>
    </source>
</evidence>
<sequence>MALISASSSQSFPVPSPESNASFQLPFPESRFSPEFLMLRRSNRPPPQVTSLSQASQDTSSCNGLSVSSSASAQPIKRSTVLQSCYNNVSSDEEDKSAQTPSSRRSNSLSASNIPPVTNKVSPKSY</sequence>
<proteinExistence type="predicted"/>
<dbReference type="WBParaSite" id="jg11381">
    <property type="protein sequence ID" value="jg11381"/>
    <property type="gene ID" value="jg11381"/>
</dbReference>
<feature type="compositionally biased region" description="Polar residues" evidence="1">
    <location>
        <begin position="49"/>
        <end position="73"/>
    </location>
</feature>
<feature type="compositionally biased region" description="Polar residues" evidence="1">
    <location>
        <begin position="115"/>
        <end position="126"/>
    </location>
</feature>
<feature type="compositionally biased region" description="Low complexity" evidence="1">
    <location>
        <begin position="1"/>
        <end position="19"/>
    </location>
</feature>